<dbReference type="AlphaFoldDB" id="U7DZD5"/>
<evidence type="ECO:0000256" key="1">
    <source>
        <dbReference type="ARBA" id="ARBA00012513"/>
    </source>
</evidence>
<organism evidence="10 11">
    <name type="scientific">Populus trichocarpa</name>
    <name type="common">Western balsam poplar</name>
    <name type="synonym">Populus balsamifera subsp. trichocarpa</name>
    <dbReference type="NCBI Taxonomy" id="3694"/>
    <lineage>
        <taxon>Eukaryota</taxon>
        <taxon>Viridiplantae</taxon>
        <taxon>Streptophyta</taxon>
        <taxon>Embryophyta</taxon>
        <taxon>Tracheophyta</taxon>
        <taxon>Spermatophyta</taxon>
        <taxon>Magnoliopsida</taxon>
        <taxon>eudicotyledons</taxon>
        <taxon>Gunneridae</taxon>
        <taxon>Pentapetalae</taxon>
        <taxon>rosids</taxon>
        <taxon>fabids</taxon>
        <taxon>Malpighiales</taxon>
        <taxon>Salicaceae</taxon>
        <taxon>Saliceae</taxon>
        <taxon>Populus</taxon>
    </lineage>
</organism>
<dbReference type="FunCoup" id="U7DZD5">
    <property type="interactions" value="2698"/>
</dbReference>
<dbReference type="InterPro" id="IPR000719">
    <property type="entry name" value="Prot_kinase_dom"/>
</dbReference>
<dbReference type="InterPro" id="IPR001245">
    <property type="entry name" value="Ser-Thr/Tyr_kinase_cat_dom"/>
</dbReference>
<proteinExistence type="predicted"/>
<dbReference type="Proteomes" id="UP000006729">
    <property type="component" value="Chromosome 18"/>
</dbReference>
<dbReference type="Pfam" id="PF07714">
    <property type="entry name" value="PK_Tyr_Ser-Thr"/>
    <property type="match status" value="1"/>
</dbReference>
<comment type="catalytic activity">
    <reaction evidence="8">
        <text>L-seryl-[protein] + ATP = O-phospho-L-seryl-[protein] + ADP + H(+)</text>
        <dbReference type="Rhea" id="RHEA:17989"/>
        <dbReference type="Rhea" id="RHEA-COMP:9863"/>
        <dbReference type="Rhea" id="RHEA-COMP:11604"/>
        <dbReference type="ChEBI" id="CHEBI:15378"/>
        <dbReference type="ChEBI" id="CHEBI:29999"/>
        <dbReference type="ChEBI" id="CHEBI:30616"/>
        <dbReference type="ChEBI" id="CHEBI:83421"/>
        <dbReference type="ChEBI" id="CHEBI:456216"/>
        <dbReference type="EC" id="2.7.11.1"/>
    </reaction>
</comment>
<dbReference type="GO" id="GO:0005886">
    <property type="term" value="C:plasma membrane"/>
    <property type="evidence" value="ECO:0000318"/>
    <property type="project" value="GO_Central"/>
</dbReference>
<name>U7DZD5_POPTR</name>
<dbReference type="STRING" id="3694.U7DZD5"/>
<dbReference type="EMBL" id="CM009307">
    <property type="protein sequence ID" value="RQP03070.2"/>
    <property type="molecule type" value="Genomic_DNA"/>
</dbReference>
<keyword evidence="4 9" id="KW-0547">Nucleotide-binding</keyword>
<dbReference type="PROSITE" id="PS00108">
    <property type="entry name" value="PROTEIN_KINASE_ST"/>
    <property type="match status" value="1"/>
</dbReference>
<dbReference type="CDD" id="cd14066">
    <property type="entry name" value="STKc_IRAK"/>
    <property type="match status" value="1"/>
</dbReference>
<keyword evidence="5" id="KW-0418">Kinase</keyword>
<keyword evidence="3" id="KW-0808">Transferase</keyword>
<comment type="caution">
    <text evidence="10">The sequence shown here is derived from an EMBL/GenBank/DDBJ whole genome shotgun (WGS) entry which is preliminary data.</text>
</comment>
<comment type="catalytic activity">
    <reaction evidence="7">
        <text>L-threonyl-[protein] + ATP = O-phospho-L-threonyl-[protein] + ADP + H(+)</text>
        <dbReference type="Rhea" id="RHEA:46608"/>
        <dbReference type="Rhea" id="RHEA-COMP:11060"/>
        <dbReference type="Rhea" id="RHEA-COMP:11605"/>
        <dbReference type="ChEBI" id="CHEBI:15378"/>
        <dbReference type="ChEBI" id="CHEBI:30013"/>
        <dbReference type="ChEBI" id="CHEBI:30616"/>
        <dbReference type="ChEBI" id="CHEBI:61977"/>
        <dbReference type="ChEBI" id="CHEBI:456216"/>
        <dbReference type="EC" id="2.7.11.1"/>
    </reaction>
</comment>
<dbReference type="eggNOG" id="KOG1187">
    <property type="taxonomic scope" value="Eukaryota"/>
</dbReference>
<dbReference type="GO" id="GO:0004674">
    <property type="term" value="F:protein serine/threonine kinase activity"/>
    <property type="evidence" value="ECO:0007669"/>
    <property type="project" value="UniProtKB-KW"/>
</dbReference>
<evidence type="ECO:0000256" key="6">
    <source>
        <dbReference type="ARBA" id="ARBA00022840"/>
    </source>
</evidence>
<keyword evidence="11" id="KW-1185">Reference proteome</keyword>
<dbReference type="InterPro" id="IPR008271">
    <property type="entry name" value="Ser/Thr_kinase_AS"/>
</dbReference>
<reference evidence="10 11" key="1">
    <citation type="journal article" date="2006" name="Science">
        <title>The genome of black cottonwood, Populus trichocarpa (Torr. &amp; Gray).</title>
        <authorList>
            <person name="Tuskan G.A."/>
            <person name="Difazio S."/>
            <person name="Jansson S."/>
            <person name="Bohlmann J."/>
            <person name="Grigoriev I."/>
            <person name="Hellsten U."/>
            <person name="Putnam N."/>
            <person name="Ralph S."/>
            <person name="Rombauts S."/>
            <person name="Salamov A."/>
            <person name="Schein J."/>
            <person name="Sterck L."/>
            <person name="Aerts A."/>
            <person name="Bhalerao R.R."/>
            <person name="Bhalerao R.P."/>
            <person name="Blaudez D."/>
            <person name="Boerjan W."/>
            <person name="Brun A."/>
            <person name="Brunner A."/>
            <person name="Busov V."/>
            <person name="Campbell M."/>
            <person name="Carlson J."/>
            <person name="Chalot M."/>
            <person name="Chapman J."/>
            <person name="Chen G.L."/>
            <person name="Cooper D."/>
            <person name="Coutinho P.M."/>
            <person name="Couturier J."/>
            <person name="Covert S."/>
            <person name="Cronk Q."/>
            <person name="Cunningham R."/>
            <person name="Davis J."/>
            <person name="Degroeve S."/>
            <person name="Dejardin A."/>
            <person name="Depamphilis C."/>
            <person name="Detter J."/>
            <person name="Dirks B."/>
            <person name="Dubchak I."/>
            <person name="Duplessis S."/>
            <person name="Ehlting J."/>
            <person name="Ellis B."/>
            <person name="Gendler K."/>
            <person name="Goodstein D."/>
            <person name="Gribskov M."/>
            <person name="Grimwood J."/>
            <person name="Groover A."/>
            <person name="Gunter L."/>
            <person name="Hamberger B."/>
            <person name="Heinze B."/>
            <person name="Helariutta Y."/>
            <person name="Henrissat B."/>
            <person name="Holligan D."/>
            <person name="Holt R."/>
            <person name="Huang W."/>
            <person name="Islam-Faridi N."/>
            <person name="Jones S."/>
            <person name="Jones-Rhoades M."/>
            <person name="Jorgensen R."/>
            <person name="Joshi C."/>
            <person name="Kangasjarvi J."/>
            <person name="Karlsson J."/>
            <person name="Kelleher C."/>
            <person name="Kirkpatrick R."/>
            <person name="Kirst M."/>
            <person name="Kohler A."/>
            <person name="Kalluri U."/>
            <person name="Larimer F."/>
            <person name="Leebens-Mack J."/>
            <person name="Leple J.C."/>
            <person name="Locascio P."/>
            <person name="Lou Y."/>
            <person name="Lucas S."/>
            <person name="Martin F."/>
            <person name="Montanini B."/>
            <person name="Napoli C."/>
            <person name="Nelson D.R."/>
            <person name="Nelson C."/>
            <person name="Nieminen K."/>
            <person name="Nilsson O."/>
            <person name="Pereda V."/>
            <person name="Peter G."/>
            <person name="Philippe R."/>
            <person name="Pilate G."/>
            <person name="Poliakov A."/>
            <person name="Razumovskaya J."/>
            <person name="Richardson P."/>
            <person name="Rinaldi C."/>
            <person name="Ritland K."/>
            <person name="Rouze P."/>
            <person name="Ryaboy D."/>
            <person name="Schmutz J."/>
            <person name="Schrader J."/>
            <person name="Segerman B."/>
            <person name="Shin H."/>
            <person name="Siddiqui A."/>
            <person name="Sterky F."/>
            <person name="Terry A."/>
            <person name="Tsai C.J."/>
            <person name="Uberbacher E."/>
            <person name="Unneberg P."/>
            <person name="Vahala J."/>
            <person name="Wall K."/>
            <person name="Wessler S."/>
            <person name="Yang G."/>
            <person name="Yin T."/>
            <person name="Douglas C."/>
            <person name="Marra M."/>
            <person name="Sandberg G."/>
            <person name="Van de Peer Y."/>
            <person name="Rokhsar D."/>
        </authorList>
    </citation>
    <scope>NUCLEOTIDE SEQUENCE [LARGE SCALE GENOMIC DNA]</scope>
    <source>
        <strain evidence="11">cv. Nisqually</strain>
    </source>
</reference>
<dbReference type="InterPro" id="IPR011009">
    <property type="entry name" value="Kinase-like_dom_sf"/>
</dbReference>
<evidence type="ECO:0000256" key="9">
    <source>
        <dbReference type="PROSITE-ProRule" id="PRU10141"/>
    </source>
</evidence>
<dbReference type="FunFam" id="1.10.510.10:FF:000300">
    <property type="entry name" value="Calmodulin-binding receptor-like cytoplasmic kinase 3"/>
    <property type="match status" value="1"/>
</dbReference>
<dbReference type="InterPro" id="IPR017441">
    <property type="entry name" value="Protein_kinase_ATP_BS"/>
</dbReference>
<evidence type="ECO:0000256" key="3">
    <source>
        <dbReference type="ARBA" id="ARBA00022679"/>
    </source>
</evidence>
<protein>
    <recommendedName>
        <fullName evidence="1">non-specific serine/threonine protein kinase</fullName>
        <ecNumber evidence="1">2.7.11.1</ecNumber>
    </recommendedName>
</protein>
<dbReference type="InParanoid" id="U7DZD5"/>
<dbReference type="GO" id="GO:0004672">
    <property type="term" value="F:protein kinase activity"/>
    <property type="evidence" value="ECO:0000318"/>
    <property type="project" value="GO_Central"/>
</dbReference>
<gene>
    <name evidence="10" type="ORF">POPTR_018G142201v4</name>
</gene>
<dbReference type="Gene3D" id="3.30.200.20">
    <property type="entry name" value="Phosphorylase Kinase, domain 1"/>
    <property type="match status" value="1"/>
</dbReference>
<evidence type="ECO:0000256" key="2">
    <source>
        <dbReference type="ARBA" id="ARBA00022527"/>
    </source>
</evidence>
<evidence type="ECO:0000313" key="10">
    <source>
        <dbReference type="EMBL" id="RQP03070.2"/>
    </source>
</evidence>
<keyword evidence="2" id="KW-0723">Serine/threonine-protein kinase</keyword>
<dbReference type="PROSITE" id="PS00107">
    <property type="entry name" value="PROTEIN_KINASE_ATP"/>
    <property type="match status" value="1"/>
</dbReference>
<dbReference type="GO" id="GO:0005524">
    <property type="term" value="F:ATP binding"/>
    <property type="evidence" value="ECO:0007669"/>
    <property type="project" value="UniProtKB-UniRule"/>
</dbReference>
<dbReference type="SUPFAM" id="SSF56112">
    <property type="entry name" value="Protein kinase-like (PK-like)"/>
    <property type="match status" value="1"/>
</dbReference>
<evidence type="ECO:0000256" key="8">
    <source>
        <dbReference type="ARBA" id="ARBA00048679"/>
    </source>
</evidence>
<dbReference type="SMART" id="SM00220">
    <property type="entry name" value="S_TKc"/>
    <property type="match status" value="1"/>
</dbReference>
<sequence length="218" mass="24568">MYPKCYENFQNFCKEATSITWKKEGNNYACMLSFPRSPHLTTTSILYIVEGSYKETIDFLSAITNRCGEDSPYVINSDDPSVSVKENHILSEDENESDAVRAPMMPPIVCNRAEYSHPLCFGRSTTVSSASESSALNFVYGRRKLNSVTFLSGHAPAMPKRSGDEYPSLISYDDPSAARKKQRRFSQHEHGTASMFVLQYTTERVPHALQVYKGVLSY</sequence>
<dbReference type="PROSITE" id="PS50011">
    <property type="entry name" value="PROTEIN_KINASE_DOM"/>
    <property type="match status" value="1"/>
</dbReference>
<dbReference type="ExpressionAtlas" id="U7DZD5">
    <property type="expression patterns" value="baseline and differential"/>
</dbReference>
<dbReference type="EC" id="2.7.11.1" evidence="1"/>
<keyword evidence="6 9" id="KW-0067">ATP-binding</keyword>
<evidence type="ECO:0000256" key="4">
    <source>
        <dbReference type="ARBA" id="ARBA00022741"/>
    </source>
</evidence>
<evidence type="ECO:0000256" key="5">
    <source>
        <dbReference type="ARBA" id="ARBA00022777"/>
    </source>
</evidence>
<accession>U7DZD5</accession>
<dbReference type="PANTHER" id="PTHR47989">
    <property type="entry name" value="OS01G0750732 PROTEIN"/>
    <property type="match status" value="1"/>
</dbReference>
<evidence type="ECO:0000313" key="11">
    <source>
        <dbReference type="Proteomes" id="UP000006729"/>
    </source>
</evidence>
<dbReference type="Gene3D" id="1.10.510.10">
    <property type="entry name" value="Transferase(Phosphotransferase) domain 1"/>
    <property type="match status" value="1"/>
</dbReference>
<dbReference type="FunFam" id="3.30.200.20:FF:000340">
    <property type="entry name" value="Calmodulin-binding receptor-like cytoplasmic kinase 3"/>
    <property type="match status" value="1"/>
</dbReference>
<evidence type="ECO:0000256" key="7">
    <source>
        <dbReference type="ARBA" id="ARBA00047899"/>
    </source>
</evidence>
<dbReference type="HOGENOM" id="CLU_000288_21_4_1"/>
<dbReference type="PANTHER" id="PTHR47989:SF71">
    <property type="entry name" value="PROTEIN KINASE DOMAIN-CONTAINING PROTEIN"/>
    <property type="match status" value="1"/>
</dbReference>